<evidence type="ECO:0000313" key="1">
    <source>
        <dbReference type="EMBL" id="GFN82822.1"/>
    </source>
</evidence>
<organism evidence="1 2">
    <name type="scientific">Plakobranchus ocellatus</name>
    <dbReference type="NCBI Taxonomy" id="259542"/>
    <lineage>
        <taxon>Eukaryota</taxon>
        <taxon>Metazoa</taxon>
        <taxon>Spiralia</taxon>
        <taxon>Lophotrochozoa</taxon>
        <taxon>Mollusca</taxon>
        <taxon>Gastropoda</taxon>
        <taxon>Heterobranchia</taxon>
        <taxon>Euthyneura</taxon>
        <taxon>Panpulmonata</taxon>
        <taxon>Sacoglossa</taxon>
        <taxon>Placobranchoidea</taxon>
        <taxon>Plakobranchidae</taxon>
        <taxon>Plakobranchus</taxon>
    </lineage>
</organism>
<dbReference type="EMBL" id="BLXT01001042">
    <property type="protein sequence ID" value="GFN82822.1"/>
    <property type="molecule type" value="Genomic_DNA"/>
</dbReference>
<sequence length="241" mass="27740">MPMFSAACFSNVQAMSNMPVADGRLKGKKGQVPCDSGNSRDVVRKELVKKDTKKKRDTEKGVRLYDSSEDPLFHTKDEPFPRVSVDLTGAIDPSPEHGFKYVMLVDHYTRYPESVPLKYHDRRSGRSFSRYLQSEILPKKRRSCTREWDAAVCGGIEVEKETENDREPRLETTSLHQTEILKYALINGNLTQQQKNQLKELLESYKNVMTDVLGHNNVYTYDLEHTSLVLILKNHVWCLKC</sequence>
<dbReference type="AlphaFoldDB" id="A0AAV3YKS2"/>
<dbReference type="Proteomes" id="UP000735302">
    <property type="component" value="Unassembled WGS sequence"/>
</dbReference>
<name>A0AAV3YKS2_9GAST</name>
<accession>A0AAV3YKS2</accession>
<comment type="caution">
    <text evidence="1">The sequence shown here is derived from an EMBL/GenBank/DDBJ whole genome shotgun (WGS) entry which is preliminary data.</text>
</comment>
<protein>
    <submittedName>
        <fullName evidence="1">Zinc finger protein</fullName>
    </submittedName>
</protein>
<evidence type="ECO:0000313" key="2">
    <source>
        <dbReference type="Proteomes" id="UP000735302"/>
    </source>
</evidence>
<proteinExistence type="predicted"/>
<keyword evidence="2" id="KW-1185">Reference proteome</keyword>
<reference evidence="1 2" key="1">
    <citation type="journal article" date="2021" name="Elife">
        <title>Chloroplast acquisition without the gene transfer in kleptoplastic sea slugs, Plakobranchus ocellatus.</title>
        <authorList>
            <person name="Maeda T."/>
            <person name="Takahashi S."/>
            <person name="Yoshida T."/>
            <person name="Shimamura S."/>
            <person name="Takaki Y."/>
            <person name="Nagai Y."/>
            <person name="Toyoda A."/>
            <person name="Suzuki Y."/>
            <person name="Arimoto A."/>
            <person name="Ishii H."/>
            <person name="Satoh N."/>
            <person name="Nishiyama T."/>
            <person name="Hasebe M."/>
            <person name="Maruyama T."/>
            <person name="Minagawa J."/>
            <person name="Obokata J."/>
            <person name="Shigenobu S."/>
        </authorList>
    </citation>
    <scope>NUCLEOTIDE SEQUENCE [LARGE SCALE GENOMIC DNA]</scope>
</reference>
<gene>
    <name evidence="1" type="ORF">PoB_000932800</name>
</gene>